<dbReference type="Pfam" id="PF00975">
    <property type="entry name" value="Thioesterase"/>
    <property type="match status" value="1"/>
</dbReference>
<dbReference type="Pfam" id="PF00550">
    <property type="entry name" value="PP-binding"/>
    <property type="match status" value="2"/>
</dbReference>
<dbReference type="Pfam" id="PF13193">
    <property type="entry name" value="AMP-binding_C"/>
    <property type="match status" value="2"/>
</dbReference>
<proteinExistence type="predicted"/>
<dbReference type="CDD" id="cd05930">
    <property type="entry name" value="A_NRPS"/>
    <property type="match status" value="1"/>
</dbReference>
<dbReference type="InterPro" id="IPR042099">
    <property type="entry name" value="ANL_N_sf"/>
</dbReference>
<dbReference type="SUPFAM" id="SSF47336">
    <property type="entry name" value="ACP-like"/>
    <property type="match status" value="2"/>
</dbReference>
<dbReference type="InterPro" id="IPR020845">
    <property type="entry name" value="AMP-binding_CS"/>
</dbReference>
<sequence length="1992" mass="219953">MTLTTGDRFRRLEDALLYGAKHYPSRTAVSYIDTDGTYQHLSYGLLNANTCHAAITLAHYLHRSPLDAAPFVGLFLGRNIGQVIASLAVLAAGAAYVPIALDVTETNFRTIIQDARISVIVTDSAQRDGLETLLQQTGCTEVVVVDLPKVDLLIKEPSANINKTTLSANCPAYVLFSSGTTGRPKGIVTPHSAVQTYCSGANMLYEASFTDKWVRAASYTFDSSIDELFCPLSIGASLIIQPSGALANFTSYLEFLEESGATILTMTTALWHQFAKFVLKQNKALPPKLRVVSVGGEAGMSSIFNAWRARFGEHPKFLNGYGPTEATVCTLYWKGCDDVQVPVLPLGYPLPGYQCYVLDSETKALVEPGKEGVLFVSGPGLAVGYLNNPGLTARKFIPNPWNERMDIGHSRLYDTGDLVRVDEDGVYHFCGRLDLQVKIRGFRVELEAVEARLLEHPDIVEAATLASSEKESSVISAYITISPDRRGSLYAEDIIEYCAQTLAHYEIPARFYYVDKLPYSRSRKVDRRMLSQISAKQLSFRPKSSNGDAQVKFNSHLADLWCQCLDNLDPELLSPDSHLVHLGGHSLTMITLAAKIHSTTGIQMSAIDLLKNPTLAQMSELLDQRMQNQALHSIPISCSRPCVKAEAPVDLLKSYPLSAAQARLYVVQQNSPNSPVFNDGVAINITGEISHESMHTALRELIRRHAILRVKLVEDESSQVFQEILPFSDTLFASIFAHEQLDRPVAVQRAHGIFTKPFDLFEAPLIQIALLSSAAEHILVVCAHHIIWDGFSDRIFLNELASLYQHKKLPKEISYFDHCDSSRATLDPDRLASLVSYLKSVPQRIELPIDFSRPDSQTYSRGRNVHFALDHQAVSRLVTRLGTTPFACLMTVFATALHLNAASQEDFMIGVPFANRLTTEEANVIGFFINMLPLRVQLHGVQSLDDLHDAVRRDLLFLAERQDVPFDSLVNALGFNRLHSSDSLQVVLNFTDAPEGNLDEITRFSRFPLTNGAAHTDMICFIERSKDGSLIGEIQYDSTIFLPDSMESFASAFVHILNTWTAVPSQSINGIAFSSSISHLPTVRSPESTDVSLGAFVMSFAERHLDRQAIYDDTTGNSYTYKALSSMSWRIEESLRPFSRPDGMVLLLLERNADAIAAEIAVNLAGLGFIPCDISRPVSQINDIIADSAPVCILAHKHAIVRLGPLNTQIPILPVEEILARTEDVNASGAVTAGKVGKAAYMIYTSGSTGKPKGILIGHSSIIETVRQSVSCTGTTAPLTTITTGNLAWDIIFSQVYPPLVTGGCVKIPKVHGEKDGEYLSALMKQAPVVNTVWATPSSIKMWLNQMADHTDSFFPDNLDLISTGGEEVTPEFVLRVFSETTGSPNIRMVQIYGPTEGTVFHSYSVLKHSDIRTIAHRRRVPINVLYPNAAMSVVNAAGNELPRGFVGEIVIWGSCLMLGYNNLPQLNEEKMMFKDGVRGWRSGDLGRHLPSGEFEVLGRKDSMRKIRGGVRVDLAEIEVQIRSHQGVAECCVSLSDILSVEDQQIVAYVKFHEHESSKETQEVFNDLYRHLTRSIPSYMIPDYVVPVREFPLNQSTKIDKAKLPGANATHRFNLSRAESFQWTPEDESRREIIEGILEIFTTVLSIDRALSPIDNFYHCGGHSLLATRATSLIRRKFDVSLPFTAIITNPTASEMAKFVVGLQQEAAHSMSLPPFIIPLQSSGTIKDPKAILFAFPFIGGDLDMLPRVVNQLDNSKYGLATYGICWEPNRNLNTLESRAAAYAKSISALAGSKPCFLVGWCFGAMIACKAALYLPKATTHLIIFDALHLSIMDRFTMGESDYARAFAEYLCKVWYGPGVHNDKAGVIQAVIDAKLDWHDVPSFVALARKHVTLPPWVSDADMAQRILPLADSHDLMSDIYGRSCCTPAEGVDIEERVIMNLQADDGLNITFDTEPGLGWNQYEIIDAHHDTIGYLPVAHQRMLSAIRQTLT</sequence>
<dbReference type="InterPro" id="IPR029058">
    <property type="entry name" value="AB_hydrolase_fold"/>
</dbReference>
<dbReference type="Pfam" id="PF00668">
    <property type="entry name" value="Condensation"/>
    <property type="match status" value="1"/>
</dbReference>
<dbReference type="InterPro" id="IPR045851">
    <property type="entry name" value="AMP-bd_C_sf"/>
</dbReference>
<dbReference type="InterPro" id="IPR025110">
    <property type="entry name" value="AMP-bd_C"/>
</dbReference>
<dbReference type="InterPro" id="IPR023213">
    <property type="entry name" value="CAT-like_dom_sf"/>
</dbReference>
<dbReference type="InterPro" id="IPR001242">
    <property type="entry name" value="Condensation_dom"/>
</dbReference>
<dbReference type="Gene3D" id="3.40.50.1820">
    <property type="entry name" value="alpha/beta hydrolase"/>
    <property type="match status" value="1"/>
</dbReference>
<dbReference type="Gene3D" id="3.30.559.10">
    <property type="entry name" value="Chloramphenicol acetyltransferase-like domain"/>
    <property type="match status" value="1"/>
</dbReference>
<dbReference type="Proteomes" id="UP000030108">
    <property type="component" value="Unassembled WGS sequence"/>
</dbReference>
<dbReference type="SMART" id="SM00823">
    <property type="entry name" value="PKS_PP"/>
    <property type="match status" value="2"/>
</dbReference>
<evidence type="ECO:0000313" key="6">
    <source>
        <dbReference type="EMBL" id="EUC60564.1"/>
    </source>
</evidence>
<dbReference type="SUPFAM" id="SSF53474">
    <property type="entry name" value="alpha/beta-Hydrolases"/>
    <property type="match status" value="1"/>
</dbReference>
<reference evidence="7" key="1">
    <citation type="journal article" date="2014" name="Genome Announc.">
        <title>Draft genome sequence of the plant-pathogenic soil fungus Rhizoctonia solani anastomosis group 3 strain Rhs1AP.</title>
        <authorList>
            <person name="Cubeta M.A."/>
            <person name="Thomas E."/>
            <person name="Dean R.A."/>
            <person name="Jabaji S."/>
            <person name="Neate S.M."/>
            <person name="Tavantzis S."/>
            <person name="Toda T."/>
            <person name="Vilgalys R."/>
            <person name="Bharathan N."/>
            <person name="Fedorova-Abrams N."/>
            <person name="Pakala S.B."/>
            <person name="Pakala S.M."/>
            <person name="Zafar N."/>
            <person name="Joardar V."/>
            <person name="Losada L."/>
            <person name="Nierman W.C."/>
        </authorList>
    </citation>
    <scope>NUCLEOTIDE SEQUENCE [LARGE SCALE GENOMIC DNA]</scope>
    <source>
        <strain evidence="7">AG-3</strain>
    </source>
</reference>
<dbReference type="OrthoDB" id="408177at2759"/>
<dbReference type="InterPro" id="IPR006162">
    <property type="entry name" value="Ppantetheine_attach_site"/>
</dbReference>
<evidence type="ECO:0000259" key="5">
    <source>
        <dbReference type="PROSITE" id="PS50075"/>
    </source>
</evidence>
<name>X8JA90_9AGAM</name>
<evidence type="ECO:0000256" key="3">
    <source>
        <dbReference type="ARBA" id="ARBA00022598"/>
    </source>
</evidence>
<dbReference type="Gene3D" id="3.30.300.30">
    <property type="match status" value="2"/>
</dbReference>
<dbReference type="InterPro" id="IPR001031">
    <property type="entry name" value="Thioesterase"/>
</dbReference>
<dbReference type="EMBL" id="JATN01000319">
    <property type="protein sequence ID" value="EUC60564.1"/>
    <property type="molecule type" value="Genomic_DNA"/>
</dbReference>
<dbReference type="PANTHER" id="PTHR45527">
    <property type="entry name" value="NONRIBOSOMAL PEPTIDE SYNTHETASE"/>
    <property type="match status" value="1"/>
</dbReference>
<dbReference type="PROSITE" id="PS00012">
    <property type="entry name" value="PHOSPHOPANTETHEINE"/>
    <property type="match status" value="2"/>
</dbReference>
<dbReference type="GO" id="GO:0016874">
    <property type="term" value="F:ligase activity"/>
    <property type="evidence" value="ECO:0007669"/>
    <property type="project" value="UniProtKB-KW"/>
</dbReference>
<feature type="domain" description="Carrier" evidence="5">
    <location>
        <begin position="1628"/>
        <end position="1704"/>
    </location>
</feature>
<dbReference type="SUPFAM" id="SSF56801">
    <property type="entry name" value="Acetyl-CoA synthetase-like"/>
    <property type="match status" value="2"/>
</dbReference>
<dbReference type="Pfam" id="PF00501">
    <property type="entry name" value="AMP-binding"/>
    <property type="match status" value="2"/>
</dbReference>
<dbReference type="GO" id="GO:0005737">
    <property type="term" value="C:cytoplasm"/>
    <property type="evidence" value="ECO:0007669"/>
    <property type="project" value="TreeGrafter"/>
</dbReference>
<comment type="caution">
    <text evidence="6">The sequence shown here is derived from an EMBL/GenBank/DDBJ whole genome shotgun (WGS) entry which is preliminary data.</text>
</comment>
<dbReference type="PROSITE" id="PS00455">
    <property type="entry name" value="AMP_BINDING"/>
    <property type="match status" value="2"/>
</dbReference>
<dbReference type="GO" id="GO:0043041">
    <property type="term" value="P:amino acid activation for nonribosomal peptide biosynthetic process"/>
    <property type="evidence" value="ECO:0007669"/>
    <property type="project" value="TreeGrafter"/>
</dbReference>
<dbReference type="GO" id="GO:0031177">
    <property type="term" value="F:phosphopantetheine binding"/>
    <property type="evidence" value="ECO:0007669"/>
    <property type="project" value="InterPro"/>
</dbReference>
<evidence type="ECO:0000313" key="7">
    <source>
        <dbReference type="Proteomes" id="UP000030108"/>
    </source>
</evidence>
<dbReference type="InterPro" id="IPR000873">
    <property type="entry name" value="AMP-dep_synth/lig_dom"/>
</dbReference>
<keyword evidence="1" id="KW-0596">Phosphopantetheine</keyword>
<keyword evidence="2" id="KW-0597">Phosphoprotein</keyword>
<dbReference type="Gene3D" id="1.10.1200.10">
    <property type="entry name" value="ACP-like"/>
    <property type="match status" value="2"/>
</dbReference>
<dbReference type="InterPro" id="IPR036736">
    <property type="entry name" value="ACP-like_sf"/>
</dbReference>
<evidence type="ECO:0000256" key="1">
    <source>
        <dbReference type="ARBA" id="ARBA00022450"/>
    </source>
</evidence>
<evidence type="ECO:0000256" key="4">
    <source>
        <dbReference type="ARBA" id="ARBA00023268"/>
    </source>
</evidence>
<protein>
    <submittedName>
        <fullName evidence="6">Amino acid adenylation domain protein</fullName>
    </submittedName>
</protein>
<dbReference type="PANTHER" id="PTHR45527:SF1">
    <property type="entry name" value="FATTY ACID SYNTHASE"/>
    <property type="match status" value="1"/>
</dbReference>
<dbReference type="PROSITE" id="PS50075">
    <property type="entry name" value="CARRIER"/>
    <property type="match status" value="2"/>
</dbReference>
<dbReference type="GO" id="GO:0044550">
    <property type="term" value="P:secondary metabolite biosynthetic process"/>
    <property type="evidence" value="ECO:0007669"/>
    <property type="project" value="TreeGrafter"/>
</dbReference>
<gene>
    <name evidence="6" type="ORF">RSOL_352330</name>
</gene>
<evidence type="ECO:0000256" key="2">
    <source>
        <dbReference type="ARBA" id="ARBA00022553"/>
    </source>
</evidence>
<keyword evidence="3" id="KW-0436">Ligase</keyword>
<dbReference type="SUPFAM" id="SSF52777">
    <property type="entry name" value="CoA-dependent acyltransferases"/>
    <property type="match status" value="2"/>
</dbReference>
<organism evidence="6 7">
    <name type="scientific">Rhizoctonia solani AG-3 Rhs1AP</name>
    <dbReference type="NCBI Taxonomy" id="1086054"/>
    <lineage>
        <taxon>Eukaryota</taxon>
        <taxon>Fungi</taxon>
        <taxon>Dikarya</taxon>
        <taxon>Basidiomycota</taxon>
        <taxon>Agaricomycotina</taxon>
        <taxon>Agaricomycetes</taxon>
        <taxon>Cantharellales</taxon>
        <taxon>Ceratobasidiaceae</taxon>
        <taxon>Rhizoctonia</taxon>
    </lineage>
</organism>
<accession>X8JA90</accession>
<dbReference type="Gene3D" id="3.40.50.12780">
    <property type="entry name" value="N-terminal domain of ligase-like"/>
    <property type="match status" value="2"/>
</dbReference>
<dbReference type="Gene3D" id="3.30.559.30">
    <property type="entry name" value="Nonribosomal peptide synthetase, condensation domain"/>
    <property type="match status" value="1"/>
</dbReference>
<dbReference type="InterPro" id="IPR020806">
    <property type="entry name" value="PKS_PP-bd"/>
</dbReference>
<keyword evidence="4" id="KW-0511">Multifunctional enzyme</keyword>
<feature type="domain" description="Carrier" evidence="5">
    <location>
        <begin position="551"/>
        <end position="626"/>
    </location>
</feature>
<dbReference type="InterPro" id="IPR009081">
    <property type="entry name" value="PP-bd_ACP"/>
</dbReference>